<accession>A0A1I4ZIT3</accession>
<proteinExistence type="predicted"/>
<dbReference type="OrthoDB" id="3258243at2"/>
<dbReference type="EMBL" id="FOUY01000015">
    <property type="protein sequence ID" value="SFN49899.1"/>
    <property type="molecule type" value="Genomic_DNA"/>
</dbReference>
<dbReference type="InterPro" id="IPR010982">
    <property type="entry name" value="Lambda_DNA-bd_dom_sf"/>
</dbReference>
<dbReference type="Gene3D" id="3.40.50.2300">
    <property type="match status" value="2"/>
</dbReference>
<dbReference type="GO" id="GO:0000976">
    <property type="term" value="F:transcription cis-regulatory region binding"/>
    <property type="evidence" value="ECO:0007669"/>
    <property type="project" value="TreeGrafter"/>
</dbReference>
<evidence type="ECO:0000256" key="3">
    <source>
        <dbReference type="ARBA" id="ARBA00023163"/>
    </source>
</evidence>
<dbReference type="GO" id="GO:0003700">
    <property type="term" value="F:DNA-binding transcription factor activity"/>
    <property type="evidence" value="ECO:0007669"/>
    <property type="project" value="TreeGrafter"/>
</dbReference>
<reference evidence="5 6" key="1">
    <citation type="submission" date="2016-10" db="EMBL/GenBank/DDBJ databases">
        <authorList>
            <person name="de Groot N.N."/>
        </authorList>
    </citation>
    <scope>NUCLEOTIDE SEQUENCE [LARGE SCALE GENOMIC DNA]</scope>
    <source>
        <strain evidence="5 6">CGMCC 4.1877</strain>
    </source>
</reference>
<dbReference type="Pfam" id="PF00356">
    <property type="entry name" value="LacI"/>
    <property type="match status" value="1"/>
</dbReference>
<dbReference type="InterPro" id="IPR000843">
    <property type="entry name" value="HTH_LacI"/>
</dbReference>
<dbReference type="AlphaFoldDB" id="A0A1I4ZIT3"/>
<dbReference type="Pfam" id="PF13377">
    <property type="entry name" value="Peripla_BP_3"/>
    <property type="match status" value="1"/>
</dbReference>
<dbReference type="PROSITE" id="PS50932">
    <property type="entry name" value="HTH_LACI_2"/>
    <property type="match status" value="1"/>
</dbReference>
<dbReference type="PANTHER" id="PTHR30146:SF138">
    <property type="entry name" value="TRANSCRIPTIONAL REGULATORY PROTEIN"/>
    <property type="match status" value="1"/>
</dbReference>
<evidence type="ECO:0000259" key="4">
    <source>
        <dbReference type="PROSITE" id="PS50932"/>
    </source>
</evidence>
<keyword evidence="2" id="KW-0238">DNA-binding</keyword>
<dbReference type="SMART" id="SM00354">
    <property type="entry name" value="HTH_LACI"/>
    <property type="match status" value="1"/>
</dbReference>
<feature type="domain" description="HTH lacI-type" evidence="4">
    <location>
        <begin position="3"/>
        <end position="62"/>
    </location>
</feature>
<protein>
    <submittedName>
        <fullName evidence="5">Transcriptional regulator, LacI family</fullName>
    </submittedName>
</protein>
<dbReference type="InterPro" id="IPR046335">
    <property type="entry name" value="LacI/GalR-like_sensor"/>
</dbReference>
<name>A0A1I4ZIT3_PSUAM</name>
<dbReference type="Proteomes" id="UP000199614">
    <property type="component" value="Unassembled WGS sequence"/>
</dbReference>
<dbReference type="CDD" id="cd01392">
    <property type="entry name" value="HTH_LacI"/>
    <property type="match status" value="1"/>
</dbReference>
<evidence type="ECO:0000313" key="6">
    <source>
        <dbReference type="Proteomes" id="UP000199614"/>
    </source>
</evidence>
<dbReference type="Gene3D" id="1.10.260.40">
    <property type="entry name" value="lambda repressor-like DNA-binding domains"/>
    <property type="match status" value="1"/>
</dbReference>
<keyword evidence="3" id="KW-0804">Transcription</keyword>
<dbReference type="PANTHER" id="PTHR30146">
    <property type="entry name" value="LACI-RELATED TRANSCRIPTIONAL REPRESSOR"/>
    <property type="match status" value="1"/>
</dbReference>
<keyword evidence="6" id="KW-1185">Reference proteome</keyword>
<evidence type="ECO:0000256" key="1">
    <source>
        <dbReference type="ARBA" id="ARBA00023015"/>
    </source>
</evidence>
<evidence type="ECO:0000256" key="2">
    <source>
        <dbReference type="ARBA" id="ARBA00023125"/>
    </source>
</evidence>
<dbReference type="SUPFAM" id="SSF53822">
    <property type="entry name" value="Periplasmic binding protein-like I"/>
    <property type="match status" value="1"/>
</dbReference>
<dbReference type="SUPFAM" id="SSF47413">
    <property type="entry name" value="lambda repressor-like DNA-binding domains"/>
    <property type="match status" value="1"/>
</dbReference>
<dbReference type="RefSeq" id="WP_093343835.1">
    <property type="nucleotide sequence ID" value="NZ_FOUY01000015.1"/>
</dbReference>
<evidence type="ECO:0000313" key="5">
    <source>
        <dbReference type="EMBL" id="SFN49899.1"/>
    </source>
</evidence>
<sequence length="337" mass="35208">MPPTLTDVARTAGVALSTASRAFSDPDRLGAATRRRILAAAQELGYVPRSAEPAPQASGTATVAAVVPDIANPVFSRFVKAAQARGRESHTTVVVADTDYDQDRERETIRGLRARVDGIVVHSSRLDGAEVLDLCGSTPSVLINREVAGGDCVIADAGEGLRQTIDHLDALGHRRIAYVQGRSDSWSNQHRVGLVRRLADEYGLELDLLGWHTETVDGGTAAAARVLATGATAAVAHNDLVALGLLAGVRTLGVRVPDDLSVVGSDDIPFAALSDPGLSSIATPMDRAGTLACEILRRATAERAAPRVVRLPTHLVVRGTTGPAPVRAGDGALEVTP</sequence>
<dbReference type="InterPro" id="IPR028082">
    <property type="entry name" value="Peripla_BP_I"/>
</dbReference>
<dbReference type="STRING" id="260086.SAMN05216207_101587"/>
<gene>
    <name evidence="5" type="ORF">SAMN05216207_101587</name>
</gene>
<keyword evidence="1" id="KW-0805">Transcription regulation</keyword>
<organism evidence="5 6">
    <name type="scientific">Pseudonocardia ammonioxydans</name>
    <dbReference type="NCBI Taxonomy" id="260086"/>
    <lineage>
        <taxon>Bacteria</taxon>
        <taxon>Bacillati</taxon>
        <taxon>Actinomycetota</taxon>
        <taxon>Actinomycetes</taxon>
        <taxon>Pseudonocardiales</taxon>
        <taxon>Pseudonocardiaceae</taxon>
        <taxon>Pseudonocardia</taxon>
    </lineage>
</organism>
<dbReference type="CDD" id="cd06267">
    <property type="entry name" value="PBP1_LacI_sugar_binding-like"/>
    <property type="match status" value="1"/>
</dbReference>